<feature type="compositionally biased region" description="Low complexity" evidence="1">
    <location>
        <begin position="425"/>
        <end position="435"/>
    </location>
</feature>
<evidence type="ECO:0000256" key="1">
    <source>
        <dbReference type="SAM" id="MobiDB-lite"/>
    </source>
</evidence>
<dbReference type="AlphaFoldDB" id="A0A2H3JA55"/>
<accession>A0A2H3JA55</accession>
<feature type="region of interest" description="Disordered" evidence="1">
    <location>
        <begin position="245"/>
        <end position="264"/>
    </location>
</feature>
<keyword evidence="3" id="KW-1185">Reference proteome</keyword>
<evidence type="ECO:0000313" key="3">
    <source>
        <dbReference type="Proteomes" id="UP000218811"/>
    </source>
</evidence>
<protein>
    <submittedName>
        <fullName evidence="2">Uncharacterized protein</fullName>
    </submittedName>
</protein>
<reference evidence="2 3" key="1">
    <citation type="journal article" date="2012" name="Science">
        <title>The Paleozoic origin of enzymatic lignin decomposition reconstructed from 31 fungal genomes.</title>
        <authorList>
            <person name="Floudas D."/>
            <person name="Binder M."/>
            <person name="Riley R."/>
            <person name="Barry K."/>
            <person name="Blanchette R.A."/>
            <person name="Henrissat B."/>
            <person name="Martinez A.T."/>
            <person name="Otillar R."/>
            <person name="Spatafora J.W."/>
            <person name="Yadav J.S."/>
            <person name="Aerts A."/>
            <person name="Benoit I."/>
            <person name="Boyd A."/>
            <person name="Carlson A."/>
            <person name="Copeland A."/>
            <person name="Coutinho P.M."/>
            <person name="de Vries R.P."/>
            <person name="Ferreira P."/>
            <person name="Findley K."/>
            <person name="Foster B."/>
            <person name="Gaskell J."/>
            <person name="Glotzer D."/>
            <person name="Gorecki P."/>
            <person name="Heitman J."/>
            <person name="Hesse C."/>
            <person name="Hori C."/>
            <person name="Igarashi K."/>
            <person name="Jurgens J.A."/>
            <person name="Kallen N."/>
            <person name="Kersten P."/>
            <person name="Kohler A."/>
            <person name="Kuees U."/>
            <person name="Kumar T.K.A."/>
            <person name="Kuo A."/>
            <person name="LaButti K."/>
            <person name="Larrondo L.F."/>
            <person name="Lindquist E."/>
            <person name="Ling A."/>
            <person name="Lombard V."/>
            <person name="Lucas S."/>
            <person name="Lundell T."/>
            <person name="Martin R."/>
            <person name="McLaughlin D.J."/>
            <person name="Morgenstern I."/>
            <person name="Morin E."/>
            <person name="Murat C."/>
            <person name="Nagy L.G."/>
            <person name="Nolan M."/>
            <person name="Ohm R.A."/>
            <person name="Patyshakuliyeva A."/>
            <person name="Rokas A."/>
            <person name="Ruiz-Duenas F.J."/>
            <person name="Sabat G."/>
            <person name="Salamov A."/>
            <person name="Samejima M."/>
            <person name="Schmutz J."/>
            <person name="Slot J.C."/>
            <person name="St John F."/>
            <person name="Stenlid J."/>
            <person name="Sun H."/>
            <person name="Sun S."/>
            <person name="Syed K."/>
            <person name="Tsang A."/>
            <person name="Wiebenga A."/>
            <person name="Young D."/>
            <person name="Pisabarro A."/>
            <person name="Eastwood D.C."/>
            <person name="Martin F."/>
            <person name="Cullen D."/>
            <person name="Grigoriev I.V."/>
            <person name="Hibbett D.S."/>
        </authorList>
    </citation>
    <scope>NUCLEOTIDE SEQUENCE [LARGE SCALE GENOMIC DNA]</scope>
    <source>
        <strain evidence="2 3">MD-104</strain>
    </source>
</reference>
<name>A0A2H3JA55_WOLCO</name>
<gene>
    <name evidence="2" type="ORF">WOLCODRAFT_158337</name>
</gene>
<dbReference type="OrthoDB" id="79830at2759"/>
<proteinExistence type="predicted"/>
<organism evidence="2 3">
    <name type="scientific">Wolfiporia cocos (strain MD-104)</name>
    <name type="common">Brown rot fungus</name>
    <dbReference type="NCBI Taxonomy" id="742152"/>
    <lineage>
        <taxon>Eukaryota</taxon>
        <taxon>Fungi</taxon>
        <taxon>Dikarya</taxon>
        <taxon>Basidiomycota</taxon>
        <taxon>Agaricomycotina</taxon>
        <taxon>Agaricomycetes</taxon>
        <taxon>Polyporales</taxon>
        <taxon>Phaeolaceae</taxon>
        <taxon>Wolfiporia</taxon>
    </lineage>
</organism>
<evidence type="ECO:0000313" key="2">
    <source>
        <dbReference type="EMBL" id="PCH38801.1"/>
    </source>
</evidence>
<sequence>MLEPIMEDVPQPDFKLVEQPAPHHCHPTCPFCNFLTTQPQEVPEELKIPPYKLLPPALEFPPPFVDYPQDEFEYWLQWRYPTVMLFHRLRAIGKMTAYTEAFLCNLSDGALDIMGFKGVMREVQNEPEPEWIREQRLANYEAVKAAQKASNSIPPRVESPEFLAARAAALAEIEWFKNAMANIKALMLDAATIQKDCFGATSHIAAQNESAPDASAVAICNDTAPTSLLDPSQPLPDAVPIVSGREVSSPLKHSPPNSPPSPEMPLYSTMAFIKIVNQAMESVEEPDVNNPYNWEGARTPDVDDIDSLHPLKRTWQQMKDLEVGVKQSQPQLMEQRIIKATILKGAKWSCPNPNTKFLNPATNSGQKLRWLTQHCLDDSDDGEDARDEGSQPKKRRIASMPNGHLDSSPSPEVANVDMDDTPSAPVMKPMEVVEPPSWPSTPTSPPVSTPTPAPIPCPAVTPLLPSPIINSSSSSHVG</sequence>
<feature type="compositionally biased region" description="Low complexity" evidence="1">
    <location>
        <begin position="460"/>
        <end position="478"/>
    </location>
</feature>
<dbReference type="EMBL" id="KB467943">
    <property type="protein sequence ID" value="PCH38801.1"/>
    <property type="molecule type" value="Genomic_DNA"/>
</dbReference>
<feature type="region of interest" description="Disordered" evidence="1">
    <location>
        <begin position="376"/>
        <end position="478"/>
    </location>
</feature>
<dbReference type="Proteomes" id="UP000218811">
    <property type="component" value="Unassembled WGS sequence"/>
</dbReference>
<feature type="compositionally biased region" description="Pro residues" evidence="1">
    <location>
        <begin position="436"/>
        <end position="459"/>
    </location>
</feature>